<dbReference type="Proteomes" id="UP001432209">
    <property type="component" value="Chromosome"/>
</dbReference>
<dbReference type="InterPro" id="IPR051822">
    <property type="entry name" value="Glycosyl_Hydrolase_84"/>
</dbReference>
<reference evidence="2" key="1">
    <citation type="submission" date="2022-10" db="EMBL/GenBank/DDBJ databases">
        <title>The complete genomes of actinobacterial strains from the NBC collection.</title>
        <authorList>
            <person name="Joergensen T.S."/>
            <person name="Alvarez Arevalo M."/>
            <person name="Sterndorff E.B."/>
            <person name="Faurdal D."/>
            <person name="Vuksanovic O."/>
            <person name="Mourched A.-S."/>
            <person name="Charusanti P."/>
            <person name="Shaw S."/>
            <person name="Blin K."/>
            <person name="Weber T."/>
        </authorList>
    </citation>
    <scope>NUCLEOTIDE SEQUENCE</scope>
    <source>
        <strain evidence="2">NBC_01432</strain>
    </source>
</reference>
<organism evidence="2 3">
    <name type="scientific">Streptomyces niveus</name>
    <name type="common">Streptomyces spheroides</name>
    <dbReference type="NCBI Taxonomy" id="193462"/>
    <lineage>
        <taxon>Bacteria</taxon>
        <taxon>Bacillati</taxon>
        <taxon>Actinomycetota</taxon>
        <taxon>Actinomycetes</taxon>
        <taxon>Kitasatosporales</taxon>
        <taxon>Streptomycetaceae</taxon>
        <taxon>Streptomyces</taxon>
    </lineage>
</organism>
<evidence type="ECO:0000259" key="1">
    <source>
        <dbReference type="PROSITE" id="PS51186"/>
    </source>
</evidence>
<gene>
    <name evidence="2" type="ORF">OG442_07895</name>
</gene>
<dbReference type="Pfam" id="PF00583">
    <property type="entry name" value="Acetyltransf_1"/>
    <property type="match status" value="1"/>
</dbReference>
<dbReference type="InterPro" id="IPR016181">
    <property type="entry name" value="Acyl_CoA_acyltransferase"/>
</dbReference>
<dbReference type="PANTHER" id="PTHR13170">
    <property type="entry name" value="O-GLCNACASE"/>
    <property type="match status" value="1"/>
</dbReference>
<dbReference type="EC" id="2.3.1.-" evidence="2"/>
<dbReference type="PANTHER" id="PTHR13170:SF16">
    <property type="entry name" value="PROTEIN O-GLCNACASE"/>
    <property type="match status" value="1"/>
</dbReference>
<accession>A0ABZ2A1X4</accession>
<dbReference type="PROSITE" id="PS51186">
    <property type="entry name" value="GNAT"/>
    <property type="match status" value="1"/>
</dbReference>
<keyword evidence="2" id="KW-0808">Transferase</keyword>
<dbReference type="SUPFAM" id="SSF55729">
    <property type="entry name" value="Acyl-CoA N-acyltransferases (Nat)"/>
    <property type="match status" value="1"/>
</dbReference>
<feature type="domain" description="N-acetyltransferase" evidence="1">
    <location>
        <begin position="2"/>
        <end position="207"/>
    </location>
</feature>
<protein>
    <submittedName>
        <fullName evidence="2">GNAT family N-acetyltransferase</fullName>
        <ecNumber evidence="2">2.3.1.-</ecNumber>
    </submittedName>
</protein>
<dbReference type="Gene3D" id="3.40.630.30">
    <property type="match status" value="1"/>
</dbReference>
<evidence type="ECO:0000313" key="2">
    <source>
        <dbReference type="EMBL" id="WUX51458.1"/>
    </source>
</evidence>
<proteinExistence type="predicted"/>
<dbReference type="GO" id="GO:0016746">
    <property type="term" value="F:acyltransferase activity"/>
    <property type="evidence" value="ECO:0007669"/>
    <property type="project" value="UniProtKB-KW"/>
</dbReference>
<name>A0ABZ2A1X4_STRNV</name>
<keyword evidence="2" id="KW-0012">Acyltransferase</keyword>
<keyword evidence="3" id="KW-1185">Reference proteome</keyword>
<dbReference type="CDD" id="cd04301">
    <property type="entry name" value="NAT_SF"/>
    <property type="match status" value="1"/>
</dbReference>
<sequence>MAFIRSYRPGDRAAVFDVCVRTADAGGDSRHLYPDSELVPSVFAAPYLELEPELSFVLDDGEGRAVGYVLGVEDTPRFVKAFRRDWLPVVGGRYPAPDGDVEARSPSDVMAALLHDPERMVLPELVGHPAHLHIDLLPAWQGRGYGRELIRTLLGALRGKGVSGVHLSMLTANTGARAFYDRVGFHEIAVPGADADDVTYLGRRTTP</sequence>
<dbReference type="EMBL" id="CP109495">
    <property type="protein sequence ID" value="WUX51458.1"/>
    <property type="molecule type" value="Genomic_DNA"/>
</dbReference>
<evidence type="ECO:0000313" key="3">
    <source>
        <dbReference type="Proteomes" id="UP001432209"/>
    </source>
</evidence>
<dbReference type="RefSeq" id="WP_329075117.1">
    <property type="nucleotide sequence ID" value="NZ_CP109495.1"/>
</dbReference>
<dbReference type="InterPro" id="IPR000182">
    <property type="entry name" value="GNAT_dom"/>
</dbReference>